<evidence type="ECO:0000256" key="1">
    <source>
        <dbReference type="SAM" id="MobiDB-lite"/>
    </source>
</evidence>
<gene>
    <name evidence="2" type="ORF">NCTC5385_00329</name>
</gene>
<protein>
    <submittedName>
        <fullName evidence="2">Phage structural protein</fullName>
    </submittedName>
</protein>
<dbReference type="Pfam" id="PF05895">
    <property type="entry name" value="DUF859"/>
    <property type="match status" value="1"/>
</dbReference>
<sequence>MATSNFSGSWGGNLTLDTSYVVKSQDVVKNQSVITLTVKLNANGYASISGAGTKSLTLNVNGGGAIQQVDVNISAGQSKQIWQADYTIPHNADGTKSFTITTTLDINIGGYGSATVSFPAYMPKINRTSTVNVTSATMGSATTITVTRSDASYTHTLRYDWYGKTGTIATGVATSYSWTVPLTFANDIPNSTVGNGKIYVDTYSGSTLLGTSSATLTTNVPTSIIPTLASVSLSDTNSVASGITGGSPNFIQIYSGIAVNFGSASGAYGSTISNYYAEIVGKNVSINSNGGTFSNLNFSGSFILRSKVVDSRGRESVVVDTNITILEYKPPVLNFTVARTGSTSSTFTITRNANISPLTVNSVQKNVMTLTFKVAPANSSTFTSDNGPASGSWTATSSFVNSQANLAGTYDATKSWRVKGVLSDKFSSTTFEAPIVTTEMVVMSYDKDGRVGVGKIADLSLPVGAVDSFGGFFINGKSLLDIFYPIGTIYESTKPDNPSTFMGGTWSRFGNGKVLVGVDESDSDFNTVNKTGGEKSHTLTISEMPSHTHPGDAGMQFHMYKALNGEAATDGVNSGTSFKSKANTGSAGGGQAHNNLQPYVTIYRWQRTA</sequence>
<evidence type="ECO:0000313" key="2">
    <source>
        <dbReference type="EMBL" id="VTS14198.1"/>
    </source>
</evidence>
<dbReference type="Proteomes" id="UP000304914">
    <property type="component" value="Chromosome"/>
</dbReference>
<dbReference type="CDD" id="cd22641">
    <property type="entry name" value="C24-like"/>
    <property type="match status" value="1"/>
</dbReference>
<dbReference type="AlphaFoldDB" id="A0A4U9XNA3"/>
<accession>A0A4U9XNA3</accession>
<dbReference type="EMBL" id="LR594035">
    <property type="protein sequence ID" value="VTS14198.1"/>
    <property type="molecule type" value="Genomic_DNA"/>
</dbReference>
<dbReference type="SUPFAM" id="SSF88874">
    <property type="entry name" value="Receptor-binding domain of short tail fibre protein gp12"/>
    <property type="match status" value="1"/>
</dbReference>
<feature type="region of interest" description="Disordered" evidence="1">
    <location>
        <begin position="571"/>
        <end position="593"/>
    </location>
</feature>
<proteinExistence type="predicted"/>
<organism evidence="2 3">
    <name type="scientific">Streptococcus pseudoporcinus</name>
    <dbReference type="NCBI Taxonomy" id="361101"/>
    <lineage>
        <taxon>Bacteria</taxon>
        <taxon>Bacillati</taxon>
        <taxon>Bacillota</taxon>
        <taxon>Bacilli</taxon>
        <taxon>Lactobacillales</taxon>
        <taxon>Streptococcaceae</taxon>
        <taxon>Streptococcus</taxon>
    </lineage>
</organism>
<feature type="compositionally biased region" description="Polar residues" evidence="1">
    <location>
        <begin position="571"/>
        <end position="585"/>
    </location>
</feature>
<reference evidence="2 3" key="1">
    <citation type="submission" date="2019-05" db="EMBL/GenBank/DDBJ databases">
        <authorList>
            <consortium name="Pathogen Informatics"/>
        </authorList>
    </citation>
    <scope>NUCLEOTIDE SEQUENCE [LARGE SCALE GENOMIC DNA]</scope>
    <source>
        <strain evidence="2 3">NCTC5385</strain>
    </source>
</reference>
<dbReference type="InterPro" id="IPR008577">
    <property type="entry name" value="DUF859"/>
</dbReference>
<dbReference type="RefSeq" id="WP_171011223.1">
    <property type="nucleotide sequence ID" value="NZ_LR594035.1"/>
</dbReference>
<name>A0A4U9XNA3_9STRE</name>
<evidence type="ECO:0000313" key="3">
    <source>
        <dbReference type="Proteomes" id="UP000304914"/>
    </source>
</evidence>